<evidence type="ECO:0000256" key="7">
    <source>
        <dbReference type="ARBA" id="ARBA00023237"/>
    </source>
</evidence>
<dbReference type="InterPro" id="IPR037066">
    <property type="entry name" value="Plug_dom_sf"/>
</dbReference>
<gene>
    <name evidence="12" type="ORF">D8S85_17660</name>
</gene>
<evidence type="ECO:0000256" key="6">
    <source>
        <dbReference type="ARBA" id="ARBA00023136"/>
    </source>
</evidence>
<evidence type="ECO:0000256" key="5">
    <source>
        <dbReference type="ARBA" id="ARBA00023077"/>
    </source>
</evidence>
<dbReference type="InterPro" id="IPR023996">
    <property type="entry name" value="TonB-dep_OMP_SusC/RagA"/>
</dbReference>
<name>A0A3S9VXD7_9BACT</name>
<evidence type="ECO:0000313" key="12">
    <source>
        <dbReference type="EMBL" id="AZS31200.1"/>
    </source>
</evidence>
<keyword evidence="13" id="KW-1185">Reference proteome</keyword>
<dbReference type="NCBIfam" id="TIGR04057">
    <property type="entry name" value="SusC_RagA_signa"/>
    <property type="match status" value="1"/>
</dbReference>
<dbReference type="InterPro" id="IPR036942">
    <property type="entry name" value="Beta-barrel_TonB_sf"/>
</dbReference>
<dbReference type="PROSITE" id="PS52016">
    <property type="entry name" value="TONB_DEPENDENT_REC_3"/>
    <property type="match status" value="1"/>
</dbReference>
<dbReference type="SUPFAM" id="SSF49464">
    <property type="entry name" value="Carboxypeptidase regulatory domain-like"/>
    <property type="match status" value="1"/>
</dbReference>
<dbReference type="Pfam" id="PF07715">
    <property type="entry name" value="Plug"/>
    <property type="match status" value="1"/>
</dbReference>
<comment type="similarity">
    <text evidence="8 9">Belongs to the TonB-dependent receptor family.</text>
</comment>
<dbReference type="Gene3D" id="2.40.170.20">
    <property type="entry name" value="TonB-dependent receptor, beta-barrel domain"/>
    <property type="match status" value="1"/>
</dbReference>
<dbReference type="GO" id="GO:0009279">
    <property type="term" value="C:cell outer membrane"/>
    <property type="evidence" value="ECO:0007669"/>
    <property type="project" value="UniProtKB-SubCell"/>
</dbReference>
<keyword evidence="4 8" id="KW-0812">Transmembrane</keyword>
<dbReference type="KEGG" id="buy:D8S85_17660"/>
<sequence length="1229" mass="139185">MKKKRIDTKFDYRILSRKNLLFMKFVIIILVVTCLSARANVFSQRMIVNIDLQDVSLNQLFKELSKQTRCDFLYNHTLLKTKGSLNIKASNKPLEQLLGEILPGFGLEYFLDDNVVIIRECSKSTDEKKSLTINGRVTDEQKNPLPGVTIIVKGLKVGTSTDVNGKFKIYIPGVEECTLFFSFIGMETQEVKYSGKDSLHVVMKESSEQLEEVIVNTGYERIDPRKTTSAIQSIKAEDIVVSGLTSIDQMLEGHVPGMIFMQNTGQIGATPRLRIRGTSTVLGSQEPLWVIDGIVQENPVDVDPQQINDLDFVNLLGNAITGLNPEDISQIDILKDASATALYGAKAANGVIVITTKKGKQGPPTLSYSLSGSFMRRPHYSDNSVYMMNSKERIDFSRELIEKRVTYPQVTSWMGYEKPLRNYWSGLISFEEMQKEVGYYESVNTDWFDILMQNSFSHKHTLSLSGGSSALRYYVSAGFADTRGNIKGEENKQYTANINLTANYQRISIRFGFNGNVMKKKYTPNDVEVPKYAYETTRALPAYNEDGSLWFYSKDTGYAYRDYNIINDVNNTSQDIRSSGLTVTASLDYQFNEALKASFTASYSTNNTTQEIWHGENSFYAEILRRPQYNGTDKNGMPFGGELQYQNTERYAYTVRGQINFNKTIDAEQKHLITSSIGGEVSSNQYFGLDQTFRGYLKERGKKMAGTDLSEYPYFEEWKGSDPKALGVWTDKLTNMASTFATFSYTYNNLYTLNANVRLDASNRFGSRANEKLAPIWSVSARWNIKDDLLPYTKWISSIALRGSFGYQGNMLDTESAKLVLTRGGLDPNFEEYESYVSSYPNPNLKWEKTESYNLTLDFSLFKGRINGNFTYFYKNTKNAFLSKTISAINGVNNWVVNQGTLKNQGLEGSLSLTIIDSKSRNANGFRWTMSPNIGQIFNKVSGNSKDQTLTNEITYSGFLDGSVEIQGRPLNSFYSYKFYGLNASNGLPMFYGSDRYQYVGNQKVDLLKKYQELSPSEVFTDVMEYSGTRVPTLQGGVQNSLSWRRFSVSLNLTYSFGSKIRLLKMYPNVNSDFNTIAPQPTDNVRKEFLSRWRQPGDELHTNVPGIVSSSEFTSTLNTWMWWYSLKNTNGESIKFAGNIWDMYDNSNLRTVSGDFVKIQSLSIRYNFPDDICKQLRIKSAYIGFTGTNLHTFCNKKLKGQDPATQDGIAPTINMSLRPTYSFNLNVSF</sequence>
<dbReference type="SUPFAM" id="SSF56935">
    <property type="entry name" value="Porins"/>
    <property type="match status" value="1"/>
</dbReference>
<dbReference type="OrthoDB" id="1095579at2"/>
<dbReference type="Proteomes" id="UP000270673">
    <property type="component" value="Chromosome"/>
</dbReference>
<evidence type="ECO:0000259" key="10">
    <source>
        <dbReference type="Pfam" id="PF00593"/>
    </source>
</evidence>
<proteinExistence type="inferred from homology"/>
<dbReference type="NCBIfam" id="TIGR04056">
    <property type="entry name" value="OMP_RagA_SusC"/>
    <property type="match status" value="1"/>
</dbReference>
<feature type="domain" description="TonB-dependent receptor plug" evidence="11">
    <location>
        <begin position="224"/>
        <end position="351"/>
    </location>
</feature>
<dbReference type="InterPro" id="IPR023997">
    <property type="entry name" value="TonB-dep_OMP_SusC/RagA_CS"/>
</dbReference>
<evidence type="ECO:0000256" key="4">
    <source>
        <dbReference type="ARBA" id="ARBA00022692"/>
    </source>
</evidence>
<dbReference type="InterPro" id="IPR000531">
    <property type="entry name" value="Beta-barrel_TonB"/>
</dbReference>
<keyword evidence="7 8" id="KW-0998">Cell outer membrane</keyword>
<dbReference type="Pfam" id="PF00593">
    <property type="entry name" value="TonB_dep_Rec_b-barrel"/>
    <property type="match status" value="1"/>
</dbReference>
<keyword evidence="6 8" id="KW-0472">Membrane</keyword>
<dbReference type="InterPro" id="IPR012910">
    <property type="entry name" value="Plug_dom"/>
</dbReference>
<evidence type="ECO:0000259" key="11">
    <source>
        <dbReference type="Pfam" id="PF07715"/>
    </source>
</evidence>
<keyword evidence="5 9" id="KW-0798">TonB box</keyword>
<keyword evidence="2 8" id="KW-0813">Transport</keyword>
<evidence type="ECO:0000256" key="3">
    <source>
        <dbReference type="ARBA" id="ARBA00022452"/>
    </source>
</evidence>
<dbReference type="AlphaFoldDB" id="A0A3S9VXD7"/>
<evidence type="ECO:0000256" key="8">
    <source>
        <dbReference type="PROSITE-ProRule" id="PRU01360"/>
    </source>
</evidence>
<dbReference type="Gene3D" id="2.170.130.10">
    <property type="entry name" value="TonB-dependent receptor, plug domain"/>
    <property type="match status" value="1"/>
</dbReference>
<evidence type="ECO:0000256" key="1">
    <source>
        <dbReference type="ARBA" id="ARBA00004571"/>
    </source>
</evidence>
<feature type="domain" description="TonB-dependent receptor-like beta-barrel" evidence="10">
    <location>
        <begin position="544"/>
        <end position="1040"/>
    </location>
</feature>
<evidence type="ECO:0000256" key="2">
    <source>
        <dbReference type="ARBA" id="ARBA00022448"/>
    </source>
</evidence>
<accession>A0A3S9VXD7</accession>
<keyword evidence="3 8" id="KW-1134">Transmembrane beta strand</keyword>
<comment type="subcellular location">
    <subcellularLocation>
        <location evidence="1 8">Cell outer membrane</location>
        <topology evidence="1 8">Multi-pass membrane protein</topology>
    </subcellularLocation>
</comment>
<dbReference type="Gene3D" id="2.60.40.1120">
    <property type="entry name" value="Carboxypeptidase-like, regulatory domain"/>
    <property type="match status" value="1"/>
</dbReference>
<dbReference type="EMBL" id="CP032819">
    <property type="protein sequence ID" value="AZS31200.1"/>
    <property type="molecule type" value="Genomic_DNA"/>
</dbReference>
<reference evidence="12 13" key="1">
    <citation type="submission" date="2018-10" db="EMBL/GenBank/DDBJ databases">
        <title>Butyricimonas faecalis sp. nov., isolated from human faeces and emended description of the genus Butyricimonas.</title>
        <authorList>
            <person name="Le Roy T."/>
            <person name="Van der Smissen P."/>
            <person name="Paquot A."/>
            <person name="Delzenne N."/>
            <person name="Muccioli G."/>
            <person name="Collet J.-F."/>
            <person name="Cani P.D."/>
        </authorList>
    </citation>
    <scope>NUCLEOTIDE SEQUENCE [LARGE SCALE GENOMIC DNA]</scope>
    <source>
        <strain evidence="12 13">H184</strain>
    </source>
</reference>
<dbReference type="InterPro" id="IPR008969">
    <property type="entry name" value="CarboxyPept-like_regulatory"/>
</dbReference>
<evidence type="ECO:0000313" key="13">
    <source>
        <dbReference type="Proteomes" id="UP000270673"/>
    </source>
</evidence>
<evidence type="ECO:0000256" key="9">
    <source>
        <dbReference type="RuleBase" id="RU003357"/>
    </source>
</evidence>
<protein>
    <submittedName>
        <fullName evidence="12">SusC/RagA family TonB-linked outer membrane protein</fullName>
    </submittedName>
</protein>
<dbReference type="InterPro" id="IPR039426">
    <property type="entry name" value="TonB-dep_rcpt-like"/>
</dbReference>
<dbReference type="Pfam" id="PF13715">
    <property type="entry name" value="CarbopepD_reg_2"/>
    <property type="match status" value="1"/>
</dbReference>
<organism evidence="12 13">
    <name type="scientific">Butyricimonas faecalis</name>
    <dbReference type="NCBI Taxonomy" id="2093856"/>
    <lineage>
        <taxon>Bacteria</taxon>
        <taxon>Pseudomonadati</taxon>
        <taxon>Bacteroidota</taxon>
        <taxon>Bacteroidia</taxon>
        <taxon>Bacteroidales</taxon>
        <taxon>Odoribacteraceae</taxon>
        <taxon>Butyricimonas</taxon>
    </lineage>
</organism>